<comment type="subcellular location">
    <subcellularLocation>
        <location evidence="1">Cell membrane</location>
        <topology evidence="1">Multi-pass membrane protein</topology>
    </subcellularLocation>
</comment>
<sequence>MLAIRPFRRLWGVTYLCSIGDWLSLLALTGLASKLLASSYQWQSFSFALVVLTQLLPGILFAPIGGVLADRFDRRKVMVVCDLLRCTLFLSIAIVGTAWWLFIANFLVGSCALLWIPAKDSSVPNLLRRPDQVETANQLGLVMTYGISVVSGAGLFSVISAVGPALHVSTNSALGIANVIVVVNGLLYLSSAILIATRIPELSGRPSSGHTNKPDEDRPGFFAMFRDGLRFASVTPLVRGLMIGMIGAFAAAGAVVGTAKLYANSLLGGDAAFGMLFVAVFVGLATGMATAPKLARRLTHSRLFGVSIVVAGLSLVLVALAPHLGVALVAVAMVGGCAGVAFLTGMTIIGSQVEDAVRGRVLALQQSLMKIILFGATTAAPLLVGVVDIRTVTVFGRHLMIDGTRPVLLGAGILAAIVGVVAYRQMGDRSTAPILSGLVAAIRGTSTRISGLLITVEGDTQADTSAQAGRLVDALRAGGRDVLLASDPALDERRLRVLLDGADVAGARARALVAAAVRADLVERVVRPALDAGTLVVMERYVDSPLAHYSATGSVAASELEGLVDWATGRLRPDLTVLLDRAPDAALAPPTGPCAEDLPPGGPGINSVEHHWRVQRLLTEMAAADPDRYLVVDADGSEDDVADRVSAAVLPVLATRNVDLRLAGGGRATVEAS</sequence>
<dbReference type="EMBL" id="VUOB01000022">
    <property type="protein sequence ID" value="KAA2262467.1"/>
    <property type="molecule type" value="Genomic_DNA"/>
</dbReference>
<dbReference type="PANTHER" id="PTHR23513">
    <property type="entry name" value="INTEGRAL MEMBRANE EFFLUX PROTEIN-RELATED"/>
    <property type="match status" value="1"/>
</dbReference>
<comment type="similarity">
    <text evidence="7">Belongs to the thymidylate kinase family.</text>
</comment>
<dbReference type="InterPro" id="IPR039430">
    <property type="entry name" value="Thymidylate_kin-like_dom"/>
</dbReference>
<evidence type="ECO:0000313" key="10">
    <source>
        <dbReference type="EMBL" id="KAA2262467.1"/>
    </source>
</evidence>
<dbReference type="Pfam" id="PF02223">
    <property type="entry name" value="Thymidylate_kin"/>
    <property type="match status" value="1"/>
</dbReference>
<dbReference type="InterPro" id="IPR018094">
    <property type="entry name" value="Thymidylate_kinase"/>
</dbReference>
<feature type="transmembrane region" description="Helical" evidence="8">
    <location>
        <begin position="327"/>
        <end position="350"/>
    </location>
</feature>
<comment type="function">
    <text evidence="7">Phosphorylation of dTMP to form dTDP in both de novo and salvage pathways of dTTP synthesis.</text>
</comment>
<evidence type="ECO:0000256" key="1">
    <source>
        <dbReference type="ARBA" id="ARBA00004651"/>
    </source>
</evidence>
<keyword evidence="5 8" id="KW-1133">Transmembrane helix</keyword>
<feature type="transmembrane region" description="Helical" evidence="8">
    <location>
        <begin position="303"/>
        <end position="321"/>
    </location>
</feature>
<dbReference type="GO" id="GO:0005886">
    <property type="term" value="C:plasma membrane"/>
    <property type="evidence" value="ECO:0007669"/>
    <property type="project" value="UniProtKB-SubCell"/>
</dbReference>
<dbReference type="GO" id="GO:0006233">
    <property type="term" value="P:dTDP biosynthetic process"/>
    <property type="evidence" value="ECO:0007669"/>
    <property type="project" value="InterPro"/>
</dbReference>
<dbReference type="InterPro" id="IPR010290">
    <property type="entry name" value="TM_effector"/>
</dbReference>
<dbReference type="CDD" id="cd06173">
    <property type="entry name" value="MFS_MefA_like"/>
    <property type="match status" value="1"/>
</dbReference>
<dbReference type="GO" id="GO:0005524">
    <property type="term" value="F:ATP binding"/>
    <property type="evidence" value="ECO:0007669"/>
    <property type="project" value="UniProtKB-UniRule"/>
</dbReference>
<dbReference type="OrthoDB" id="9774907at2"/>
<feature type="domain" description="Major facilitator superfamily (MFS) profile" evidence="9">
    <location>
        <begin position="1"/>
        <end position="430"/>
    </location>
</feature>
<dbReference type="GO" id="GO:0022857">
    <property type="term" value="F:transmembrane transporter activity"/>
    <property type="evidence" value="ECO:0007669"/>
    <property type="project" value="InterPro"/>
</dbReference>
<evidence type="ECO:0000256" key="3">
    <source>
        <dbReference type="ARBA" id="ARBA00022475"/>
    </source>
</evidence>
<dbReference type="GO" id="GO:0004798">
    <property type="term" value="F:dTMP kinase activity"/>
    <property type="evidence" value="ECO:0007669"/>
    <property type="project" value="UniProtKB-UniRule"/>
</dbReference>
<evidence type="ECO:0000256" key="5">
    <source>
        <dbReference type="ARBA" id="ARBA00022989"/>
    </source>
</evidence>
<dbReference type="SUPFAM" id="SSF103473">
    <property type="entry name" value="MFS general substrate transporter"/>
    <property type="match status" value="1"/>
</dbReference>
<feature type="transmembrane region" description="Helical" evidence="8">
    <location>
        <begin position="12"/>
        <end position="33"/>
    </location>
</feature>
<evidence type="ECO:0000256" key="7">
    <source>
        <dbReference type="HAMAP-Rule" id="MF_00165"/>
    </source>
</evidence>
<feature type="transmembrane region" description="Helical" evidence="8">
    <location>
        <begin position="271"/>
        <end position="291"/>
    </location>
</feature>
<dbReference type="SUPFAM" id="SSF52540">
    <property type="entry name" value="P-loop containing nucleoside triphosphate hydrolases"/>
    <property type="match status" value="1"/>
</dbReference>
<dbReference type="InterPro" id="IPR036259">
    <property type="entry name" value="MFS_trans_sf"/>
</dbReference>
<comment type="caution">
    <text evidence="7">Lacks conserved residue(s) required for the propagation of feature annotation.</text>
</comment>
<keyword evidence="3" id="KW-1003">Cell membrane</keyword>
<comment type="caution">
    <text evidence="10">The sequence shown here is derived from an EMBL/GenBank/DDBJ whole genome shotgun (WGS) entry which is preliminary data.</text>
</comment>
<accession>A0A5B2XFB9</accession>
<comment type="catalytic activity">
    <reaction evidence="7">
        <text>dTMP + ATP = dTDP + ADP</text>
        <dbReference type="Rhea" id="RHEA:13517"/>
        <dbReference type="ChEBI" id="CHEBI:30616"/>
        <dbReference type="ChEBI" id="CHEBI:58369"/>
        <dbReference type="ChEBI" id="CHEBI:63528"/>
        <dbReference type="ChEBI" id="CHEBI:456216"/>
        <dbReference type="EC" id="2.7.4.9"/>
    </reaction>
</comment>
<proteinExistence type="inferred from homology"/>
<feature type="transmembrane region" description="Helical" evidence="8">
    <location>
        <begin position="139"/>
        <end position="162"/>
    </location>
</feature>
<dbReference type="HAMAP" id="MF_00165">
    <property type="entry name" value="Thymidylate_kinase"/>
    <property type="match status" value="1"/>
</dbReference>
<dbReference type="PROSITE" id="PS50850">
    <property type="entry name" value="MFS"/>
    <property type="match status" value="1"/>
</dbReference>
<keyword evidence="7" id="KW-0545">Nucleotide biosynthesis</keyword>
<dbReference type="Gene3D" id="1.20.1250.20">
    <property type="entry name" value="MFS general substrate transporter like domains"/>
    <property type="match status" value="1"/>
</dbReference>
<protein>
    <recommendedName>
        <fullName evidence="7">Thymidylate kinase</fullName>
        <ecNumber evidence="7">2.7.4.9</ecNumber>
    </recommendedName>
    <alternativeName>
        <fullName evidence="7">dTMP kinase</fullName>
    </alternativeName>
</protein>
<name>A0A5B2XFB9_9PSEU</name>
<evidence type="ECO:0000256" key="8">
    <source>
        <dbReference type="SAM" id="Phobius"/>
    </source>
</evidence>
<evidence type="ECO:0000256" key="4">
    <source>
        <dbReference type="ARBA" id="ARBA00022692"/>
    </source>
</evidence>
<feature type="transmembrane region" description="Helical" evidence="8">
    <location>
        <begin position="240"/>
        <end position="259"/>
    </location>
</feature>
<evidence type="ECO:0000259" key="9">
    <source>
        <dbReference type="PROSITE" id="PS50850"/>
    </source>
</evidence>
<keyword evidence="6 8" id="KW-0472">Membrane</keyword>
<keyword evidence="11" id="KW-1185">Reference proteome</keyword>
<dbReference type="PANTHER" id="PTHR23513:SF18">
    <property type="entry name" value="INTEGRAL MEMBRANE PROTEIN"/>
    <property type="match status" value="1"/>
</dbReference>
<dbReference type="AlphaFoldDB" id="A0A5B2XFB9"/>
<reference evidence="10 11" key="2">
    <citation type="submission" date="2019-09" db="EMBL/GenBank/DDBJ databases">
        <authorList>
            <person name="Jin C."/>
        </authorList>
    </citation>
    <scope>NUCLEOTIDE SEQUENCE [LARGE SCALE GENOMIC DNA]</scope>
    <source>
        <strain evidence="10 11">AN110305</strain>
    </source>
</reference>
<feature type="transmembrane region" description="Helical" evidence="8">
    <location>
        <begin position="45"/>
        <end position="65"/>
    </location>
</feature>
<keyword evidence="4 8" id="KW-0812">Transmembrane</keyword>
<keyword evidence="7" id="KW-0067">ATP-binding</keyword>
<gene>
    <name evidence="7" type="primary">tmk</name>
    <name evidence="10" type="ORF">F0L68_13465</name>
</gene>
<reference evidence="10 11" key="1">
    <citation type="submission" date="2019-09" db="EMBL/GenBank/DDBJ databases">
        <title>Goodfellowia gen. nov., a new genus of the Pseudonocardineae related to Actinoalloteichus, containing Goodfellowia coeruleoviolacea gen. nov., comb. nov. gen. nov., comb. nov.</title>
        <authorList>
            <person name="Labeda D."/>
        </authorList>
    </citation>
    <scope>NUCLEOTIDE SEQUENCE [LARGE SCALE GENOMIC DNA]</scope>
    <source>
        <strain evidence="10 11">AN110305</strain>
    </source>
</reference>
<keyword evidence="7" id="KW-0547">Nucleotide-binding</keyword>
<dbReference type="InterPro" id="IPR020846">
    <property type="entry name" value="MFS_dom"/>
</dbReference>
<evidence type="ECO:0000256" key="2">
    <source>
        <dbReference type="ARBA" id="ARBA00022448"/>
    </source>
</evidence>
<dbReference type="CDD" id="cd01672">
    <property type="entry name" value="TMPK"/>
    <property type="match status" value="1"/>
</dbReference>
<evidence type="ECO:0000313" key="11">
    <source>
        <dbReference type="Proteomes" id="UP000323454"/>
    </source>
</evidence>
<organism evidence="10 11">
    <name type="scientific">Solihabitans fulvus</name>
    <dbReference type="NCBI Taxonomy" id="1892852"/>
    <lineage>
        <taxon>Bacteria</taxon>
        <taxon>Bacillati</taxon>
        <taxon>Actinomycetota</taxon>
        <taxon>Actinomycetes</taxon>
        <taxon>Pseudonocardiales</taxon>
        <taxon>Pseudonocardiaceae</taxon>
        <taxon>Solihabitans</taxon>
    </lineage>
</organism>
<feature type="transmembrane region" description="Helical" evidence="8">
    <location>
        <begin position="407"/>
        <end position="423"/>
    </location>
</feature>
<keyword evidence="2" id="KW-0813">Transport</keyword>
<dbReference type="GO" id="GO:0006235">
    <property type="term" value="P:dTTP biosynthetic process"/>
    <property type="evidence" value="ECO:0007669"/>
    <property type="project" value="UniProtKB-UniRule"/>
</dbReference>
<dbReference type="InterPro" id="IPR027417">
    <property type="entry name" value="P-loop_NTPase"/>
</dbReference>
<evidence type="ECO:0000256" key="6">
    <source>
        <dbReference type="ARBA" id="ARBA00023136"/>
    </source>
</evidence>
<keyword evidence="7" id="KW-0418">Kinase</keyword>
<dbReference type="EC" id="2.7.4.9" evidence="7"/>
<dbReference type="Gene3D" id="3.40.50.300">
    <property type="entry name" value="P-loop containing nucleotide triphosphate hydrolases"/>
    <property type="match status" value="1"/>
</dbReference>
<dbReference type="Pfam" id="PF05977">
    <property type="entry name" value="MFS_3"/>
    <property type="match status" value="1"/>
</dbReference>
<feature type="transmembrane region" description="Helical" evidence="8">
    <location>
        <begin position="174"/>
        <end position="196"/>
    </location>
</feature>
<keyword evidence="7" id="KW-0808">Transferase</keyword>
<dbReference type="Proteomes" id="UP000323454">
    <property type="component" value="Unassembled WGS sequence"/>
</dbReference>
<feature type="transmembrane region" description="Helical" evidence="8">
    <location>
        <begin position="371"/>
        <end position="387"/>
    </location>
</feature>